<dbReference type="InterPro" id="IPR001962">
    <property type="entry name" value="Asn_synthase"/>
</dbReference>
<evidence type="ECO:0000313" key="12">
    <source>
        <dbReference type="EMBL" id="OGY36933.1"/>
    </source>
</evidence>
<evidence type="ECO:0000256" key="4">
    <source>
        <dbReference type="ARBA" id="ARBA00022741"/>
    </source>
</evidence>
<accession>A0A1G1XA79</accession>
<evidence type="ECO:0000256" key="9">
    <source>
        <dbReference type="PIRSR" id="PIRSR001589-2"/>
    </source>
</evidence>
<feature type="active site" description="For GATase activity" evidence="8">
    <location>
        <position position="2"/>
    </location>
</feature>
<dbReference type="PIRSF" id="PIRSF001589">
    <property type="entry name" value="Asn_synthetase_glu-h"/>
    <property type="match status" value="1"/>
</dbReference>
<evidence type="ECO:0000256" key="3">
    <source>
        <dbReference type="ARBA" id="ARBA00012737"/>
    </source>
</evidence>
<dbReference type="Pfam" id="PF13537">
    <property type="entry name" value="GATase_7"/>
    <property type="match status" value="1"/>
</dbReference>
<dbReference type="GO" id="GO:0005524">
    <property type="term" value="F:ATP binding"/>
    <property type="evidence" value="ECO:0007669"/>
    <property type="project" value="UniProtKB-KW"/>
</dbReference>
<evidence type="ECO:0000259" key="11">
    <source>
        <dbReference type="PROSITE" id="PS51278"/>
    </source>
</evidence>
<evidence type="ECO:0000256" key="1">
    <source>
        <dbReference type="ARBA" id="ARBA00005187"/>
    </source>
</evidence>
<dbReference type="GO" id="GO:0004066">
    <property type="term" value="F:asparagine synthase (glutamine-hydrolyzing) activity"/>
    <property type="evidence" value="ECO:0007669"/>
    <property type="project" value="UniProtKB-EC"/>
</dbReference>
<dbReference type="GO" id="GO:0006529">
    <property type="term" value="P:asparagine biosynthetic process"/>
    <property type="evidence" value="ECO:0007669"/>
    <property type="project" value="UniProtKB-KW"/>
</dbReference>
<keyword evidence="8" id="KW-0061">Asparagine biosynthesis</keyword>
<dbReference type="Gene3D" id="3.40.50.620">
    <property type="entry name" value="HUPs"/>
    <property type="match status" value="1"/>
</dbReference>
<keyword evidence="5 9" id="KW-0067">ATP-binding</keyword>
<evidence type="ECO:0000256" key="2">
    <source>
        <dbReference type="ARBA" id="ARBA00005752"/>
    </source>
</evidence>
<proteinExistence type="inferred from homology"/>
<dbReference type="InterPro" id="IPR006426">
    <property type="entry name" value="Asn_synth_AEB"/>
</dbReference>
<dbReference type="AlphaFoldDB" id="A0A1G1XA79"/>
<dbReference type="InterPro" id="IPR051786">
    <property type="entry name" value="ASN_synthetase/amidase"/>
</dbReference>
<reference evidence="12 13" key="1">
    <citation type="journal article" date="2016" name="Nat. Commun.">
        <title>Thousands of microbial genomes shed light on interconnected biogeochemical processes in an aquifer system.</title>
        <authorList>
            <person name="Anantharaman K."/>
            <person name="Brown C.T."/>
            <person name="Hug L.A."/>
            <person name="Sharon I."/>
            <person name="Castelle C.J."/>
            <person name="Probst A.J."/>
            <person name="Thomas B.C."/>
            <person name="Singh A."/>
            <person name="Wilkins M.J."/>
            <person name="Karaoz U."/>
            <person name="Brodie E.L."/>
            <person name="Williams K.H."/>
            <person name="Hubbard S.S."/>
            <person name="Banfield J.F."/>
        </authorList>
    </citation>
    <scope>NUCLEOTIDE SEQUENCE [LARGE SCALE GENOMIC DNA]</scope>
</reference>
<keyword evidence="8" id="KW-0028">Amino-acid biosynthesis</keyword>
<dbReference type="Pfam" id="PF00733">
    <property type="entry name" value="Asn_synthase"/>
    <property type="match status" value="1"/>
</dbReference>
<dbReference type="SUPFAM" id="SSF56235">
    <property type="entry name" value="N-terminal nucleophile aminohydrolases (Ntn hydrolases)"/>
    <property type="match status" value="1"/>
</dbReference>
<dbReference type="InterPro" id="IPR014729">
    <property type="entry name" value="Rossmann-like_a/b/a_fold"/>
</dbReference>
<dbReference type="InterPro" id="IPR017932">
    <property type="entry name" value="GATase_2_dom"/>
</dbReference>
<dbReference type="InterPro" id="IPR029055">
    <property type="entry name" value="Ntn_hydrolases_N"/>
</dbReference>
<dbReference type="GO" id="GO:0005829">
    <property type="term" value="C:cytosol"/>
    <property type="evidence" value="ECO:0007669"/>
    <property type="project" value="TreeGrafter"/>
</dbReference>
<feature type="binding site" evidence="9">
    <location>
        <position position="288"/>
    </location>
    <ligand>
        <name>ATP</name>
        <dbReference type="ChEBI" id="CHEBI:30616"/>
    </ligand>
</feature>
<comment type="catalytic activity">
    <reaction evidence="7">
        <text>L-aspartate + L-glutamine + ATP + H2O = L-asparagine + L-glutamate + AMP + diphosphate + H(+)</text>
        <dbReference type="Rhea" id="RHEA:12228"/>
        <dbReference type="ChEBI" id="CHEBI:15377"/>
        <dbReference type="ChEBI" id="CHEBI:15378"/>
        <dbReference type="ChEBI" id="CHEBI:29985"/>
        <dbReference type="ChEBI" id="CHEBI:29991"/>
        <dbReference type="ChEBI" id="CHEBI:30616"/>
        <dbReference type="ChEBI" id="CHEBI:33019"/>
        <dbReference type="ChEBI" id="CHEBI:58048"/>
        <dbReference type="ChEBI" id="CHEBI:58359"/>
        <dbReference type="ChEBI" id="CHEBI:456215"/>
        <dbReference type="EC" id="6.3.5.4"/>
    </reaction>
</comment>
<sequence>MCGIAGIWDRSGKAIDQKSIRAMQDSLLHRGPDSKGLYSDRNVAFAHTRLSIIDLSDAAAQPFVSPDGRYVLVFNGEIYNYRELKKEHFPAQQFVSESDTEVLLHMLIRFRELALPMLRGMFALALFDTQEQSLLIATDPFGKKPLFYASAGDIFLFASEPKAILASGDISPSADLDALAQYALHEYCPSPSSGFQDIKTIGAGNYMNISSFGMDEKKWWNTQTVPKLEMSFTQAMRRFDDLLAQAVARRMVADVPVGLFLSGGLDSSTIAWYMRKLRPQEPIYSCSIGFESKSFNEDDVASRVASHFSFSHESIKFTPETFLQSLREIVPLMDIPFADVSLLPTHAVSKLARKHMKVVLDGDGSDELLGGYGTFAAYELAEELRFIPKEVFRAMLFAAHALLPVSHDYFSLEFKIKSFLRGVSYPPERNLQVWLGAFTDREIIKLMTPRARQVLADVLRAVDTAVPPDIADSFDRASLYHLFTYLHRDILVKIDRATMAVGLEARTPFLDADVAEFLLRLPASYKRNKRILRELMKDRLPEEVIRRKKQGFGVPTSAWFADDLLPFVKRTLSQDRIEEVGVFEYSTVRRLVKEHEKKVFDHRKKIWTLISFQLWYEYWILQKRDIV</sequence>
<dbReference type="CDD" id="cd00712">
    <property type="entry name" value="AsnB"/>
    <property type="match status" value="1"/>
</dbReference>
<evidence type="ECO:0000256" key="5">
    <source>
        <dbReference type="ARBA" id="ARBA00022840"/>
    </source>
</evidence>
<dbReference type="EMBL" id="MHHS01000025">
    <property type="protein sequence ID" value="OGY36933.1"/>
    <property type="molecule type" value="Genomic_DNA"/>
</dbReference>
<dbReference type="PANTHER" id="PTHR43284">
    <property type="entry name" value="ASPARAGINE SYNTHETASE (GLUTAMINE-HYDROLYZING)"/>
    <property type="match status" value="1"/>
</dbReference>
<dbReference type="PANTHER" id="PTHR43284:SF1">
    <property type="entry name" value="ASPARAGINE SYNTHETASE"/>
    <property type="match status" value="1"/>
</dbReference>
<dbReference type="PROSITE" id="PS51278">
    <property type="entry name" value="GATASE_TYPE_2"/>
    <property type="match status" value="1"/>
</dbReference>
<dbReference type="Gene3D" id="3.60.20.10">
    <property type="entry name" value="Glutamine Phosphoribosylpyrophosphate, subunit 1, domain 1"/>
    <property type="match status" value="1"/>
</dbReference>
<dbReference type="SUPFAM" id="SSF52402">
    <property type="entry name" value="Adenine nucleotide alpha hydrolases-like"/>
    <property type="match status" value="1"/>
</dbReference>
<comment type="pathway">
    <text evidence="1">Amino-acid biosynthesis; L-asparagine biosynthesis; L-asparagine from L-aspartate (L-Gln route): step 1/1.</text>
</comment>
<protein>
    <recommendedName>
        <fullName evidence="3">asparagine synthase (glutamine-hydrolyzing)</fullName>
        <ecNumber evidence="3">6.3.5.4</ecNumber>
    </recommendedName>
</protein>
<dbReference type="Proteomes" id="UP000177941">
    <property type="component" value="Unassembled WGS sequence"/>
</dbReference>
<dbReference type="EC" id="6.3.5.4" evidence="3"/>
<dbReference type="CDD" id="cd01991">
    <property type="entry name" value="Asn_synthase_B_C"/>
    <property type="match status" value="1"/>
</dbReference>
<dbReference type="InterPro" id="IPR033738">
    <property type="entry name" value="AsnB_N"/>
</dbReference>
<name>A0A1G1XA79_9BACT</name>
<feature type="binding site" evidence="9">
    <location>
        <position position="99"/>
    </location>
    <ligand>
        <name>L-glutamine</name>
        <dbReference type="ChEBI" id="CHEBI:58359"/>
    </ligand>
</feature>
<feature type="domain" description="Glutamine amidotransferase type-2" evidence="11">
    <location>
        <begin position="2"/>
        <end position="212"/>
    </location>
</feature>
<evidence type="ECO:0000256" key="8">
    <source>
        <dbReference type="PIRSR" id="PIRSR001589-1"/>
    </source>
</evidence>
<comment type="similarity">
    <text evidence="2">Belongs to the asparagine synthetase family.</text>
</comment>
<comment type="caution">
    <text evidence="12">The sequence shown here is derived from an EMBL/GenBank/DDBJ whole genome shotgun (WGS) entry which is preliminary data.</text>
</comment>
<keyword evidence="4 9" id="KW-0547">Nucleotide-binding</keyword>
<evidence type="ECO:0000256" key="7">
    <source>
        <dbReference type="ARBA" id="ARBA00048741"/>
    </source>
</evidence>
<organism evidence="12 13">
    <name type="scientific">Candidatus Andersenbacteria bacterium RIFCSPHIGHO2_12_FULL_45_11b</name>
    <dbReference type="NCBI Taxonomy" id="1797282"/>
    <lineage>
        <taxon>Bacteria</taxon>
        <taxon>Candidatus Anderseniibacteriota</taxon>
    </lineage>
</organism>
<evidence type="ECO:0000256" key="10">
    <source>
        <dbReference type="PIRSR" id="PIRSR001589-3"/>
    </source>
</evidence>
<evidence type="ECO:0000313" key="13">
    <source>
        <dbReference type="Proteomes" id="UP000177941"/>
    </source>
</evidence>
<evidence type="ECO:0000256" key="6">
    <source>
        <dbReference type="ARBA" id="ARBA00022962"/>
    </source>
</evidence>
<dbReference type="NCBIfam" id="TIGR01536">
    <property type="entry name" value="asn_synth_AEB"/>
    <property type="match status" value="1"/>
</dbReference>
<gene>
    <name evidence="12" type="ORF">A3E36_04570</name>
</gene>
<keyword evidence="6 8" id="KW-0315">Glutamine amidotransferase</keyword>
<feature type="site" description="Important for beta-aspartyl-AMP intermediate formation" evidence="10">
    <location>
        <position position="363"/>
    </location>
</feature>